<dbReference type="Proteomes" id="UP000823821">
    <property type="component" value="Unassembled WGS sequence"/>
</dbReference>
<gene>
    <name evidence="1" type="ORF">H9784_09740</name>
</gene>
<proteinExistence type="predicted"/>
<evidence type="ECO:0000313" key="2">
    <source>
        <dbReference type="Proteomes" id="UP000823821"/>
    </source>
</evidence>
<protein>
    <submittedName>
        <fullName evidence="1">Uncharacterized protein</fullName>
    </submittedName>
</protein>
<dbReference type="AlphaFoldDB" id="A0A9D2KQI7"/>
<accession>A0A9D2KQI7</accession>
<reference evidence="1" key="2">
    <citation type="submission" date="2021-04" db="EMBL/GenBank/DDBJ databases">
        <authorList>
            <person name="Gilroy R."/>
        </authorList>
    </citation>
    <scope>NUCLEOTIDE SEQUENCE</scope>
    <source>
        <strain evidence="1">5032</strain>
    </source>
</reference>
<comment type="caution">
    <text evidence="1">The sequence shown here is derived from an EMBL/GenBank/DDBJ whole genome shotgun (WGS) entry which is preliminary data.</text>
</comment>
<sequence>MPAALPEAAAGRDAVARRANARRERRQLLLDASQHLVGEGAYGLHVVTLVLRLQPLHLLIKLTAERFVFFRILLGKFIHRLHEGGGFLIGFFFRAGGLGRAGKQGGQNKGSGGNKKGLAHTVFLFQKAVTGDAPVSIGGAKRLPGLLSGA</sequence>
<name>A0A9D2KQI7_9BACT</name>
<organism evidence="1 2">
    <name type="scientific">Candidatus Desulfovibrio intestinavium</name>
    <dbReference type="NCBI Taxonomy" id="2838534"/>
    <lineage>
        <taxon>Bacteria</taxon>
        <taxon>Pseudomonadati</taxon>
        <taxon>Thermodesulfobacteriota</taxon>
        <taxon>Desulfovibrionia</taxon>
        <taxon>Desulfovibrionales</taxon>
        <taxon>Desulfovibrionaceae</taxon>
        <taxon>Desulfovibrio</taxon>
    </lineage>
</organism>
<reference evidence="1" key="1">
    <citation type="journal article" date="2021" name="PeerJ">
        <title>Extensive microbial diversity within the chicken gut microbiome revealed by metagenomics and culture.</title>
        <authorList>
            <person name="Gilroy R."/>
            <person name="Ravi A."/>
            <person name="Getino M."/>
            <person name="Pursley I."/>
            <person name="Horton D.L."/>
            <person name="Alikhan N.F."/>
            <person name="Baker D."/>
            <person name="Gharbi K."/>
            <person name="Hall N."/>
            <person name="Watson M."/>
            <person name="Adriaenssens E.M."/>
            <person name="Foster-Nyarko E."/>
            <person name="Jarju S."/>
            <person name="Secka A."/>
            <person name="Antonio M."/>
            <person name="Oren A."/>
            <person name="Chaudhuri R.R."/>
            <person name="La Ragione R."/>
            <person name="Hildebrand F."/>
            <person name="Pallen M.J."/>
        </authorList>
    </citation>
    <scope>NUCLEOTIDE SEQUENCE</scope>
    <source>
        <strain evidence="1">5032</strain>
    </source>
</reference>
<evidence type="ECO:0000313" key="1">
    <source>
        <dbReference type="EMBL" id="HJA79827.1"/>
    </source>
</evidence>
<dbReference type="EMBL" id="DWZD01000051">
    <property type="protein sequence ID" value="HJA79827.1"/>
    <property type="molecule type" value="Genomic_DNA"/>
</dbReference>